<accession>A0A2X2JJA3</accession>
<sequence length="123" mass="14492">MTKDKCRKVLGACEEMFRYCEFLCIWKFLIHRLTEPVCSKMNLLSCFSTKLGLVITTLSWPESKVTKLGKFGTERKQKMIKIMEQLFNEMQQLADQALYTFSNLETIKFMIESAEEKCSLYYL</sequence>
<dbReference type="AlphaFoldDB" id="A0A2X2JJA3"/>
<protein>
    <submittedName>
        <fullName evidence="1">Uncharacterized protein</fullName>
    </submittedName>
</protein>
<dbReference type="Proteomes" id="UP000251241">
    <property type="component" value="Unassembled WGS sequence"/>
</dbReference>
<dbReference type="RefSeq" id="WP_146753122.1">
    <property type="nucleotide sequence ID" value="NZ_CP069793.1"/>
</dbReference>
<dbReference type="EMBL" id="UAUU01000011">
    <property type="protein sequence ID" value="SPZ92101.1"/>
    <property type="molecule type" value="Genomic_DNA"/>
</dbReference>
<reference evidence="1 2" key="1">
    <citation type="submission" date="2018-06" db="EMBL/GenBank/DDBJ databases">
        <authorList>
            <consortium name="Pathogen Informatics"/>
            <person name="Doyle S."/>
        </authorList>
    </citation>
    <scope>NUCLEOTIDE SEQUENCE [LARGE SCALE GENOMIC DNA]</scope>
    <source>
        <strain evidence="1 2">NCTC11343</strain>
    </source>
</reference>
<name>A0A2X2JJA3_SPHMU</name>
<dbReference type="GeneID" id="97182084"/>
<evidence type="ECO:0000313" key="2">
    <source>
        <dbReference type="Proteomes" id="UP000251241"/>
    </source>
</evidence>
<gene>
    <name evidence="1" type="ORF">NCTC11343_04155</name>
</gene>
<organism evidence="1 2">
    <name type="scientific">Sphingobacterium multivorum</name>
    <dbReference type="NCBI Taxonomy" id="28454"/>
    <lineage>
        <taxon>Bacteria</taxon>
        <taxon>Pseudomonadati</taxon>
        <taxon>Bacteroidota</taxon>
        <taxon>Sphingobacteriia</taxon>
        <taxon>Sphingobacteriales</taxon>
        <taxon>Sphingobacteriaceae</taxon>
        <taxon>Sphingobacterium</taxon>
    </lineage>
</organism>
<evidence type="ECO:0000313" key="1">
    <source>
        <dbReference type="EMBL" id="SPZ92101.1"/>
    </source>
</evidence>
<proteinExistence type="predicted"/>